<evidence type="ECO:0000313" key="2">
    <source>
        <dbReference type="Proteomes" id="UP001195769"/>
    </source>
</evidence>
<reference evidence="1" key="1">
    <citation type="journal article" date="2020" name="New Phytol.">
        <title>Comparative genomics reveals dynamic genome evolution in host specialist ectomycorrhizal fungi.</title>
        <authorList>
            <person name="Lofgren L.A."/>
            <person name="Nguyen N.H."/>
            <person name="Vilgalys R."/>
            <person name="Ruytinx J."/>
            <person name="Liao H.L."/>
            <person name="Branco S."/>
            <person name="Kuo A."/>
            <person name="LaButti K."/>
            <person name="Lipzen A."/>
            <person name="Andreopoulos W."/>
            <person name="Pangilinan J."/>
            <person name="Riley R."/>
            <person name="Hundley H."/>
            <person name="Na H."/>
            <person name="Barry K."/>
            <person name="Grigoriev I.V."/>
            <person name="Stajich J.E."/>
            <person name="Kennedy P.G."/>
        </authorList>
    </citation>
    <scope>NUCLEOTIDE SEQUENCE</scope>
    <source>
        <strain evidence="1">FC203</strain>
    </source>
</reference>
<gene>
    <name evidence="1" type="ORF">F5891DRAFT_963977</name>
</gene>
<proteinExistence type="predicted"/>
<dbReference type="RefSeq" id="XP_041218304.1">
    <property type="nucleotide sequence ID" value="XM_041376062.1"/>
</dbReference>
<name>A0AAD4DTT8_9AGAM</name>
<dbReference type="GeneID" id="64670360"/>
<evidence type="ECO:0000313" key="1">
    <source>
        <dbReference type="EMBL" id="KAG1891828.1"/>
    </source>
</evidence>
<dbReference type="AlphaFoldDB" id="A0AAD4DTT8"/>
<comment type="caution">
    <text evidence="1">The sequence shown here is derived from an EMBL/GenBank/DDBJ whole genome shotgun (WGS) entry which is preliminary data.</text>
</comment>
<feature type="non-terminal residue" evidence="1">
    <location>
        <position position="1"/>
    </location>
</feature>
<sequence length="96" mass="10795">NFVEQNQAKTVPALAIELGIPQLSALVHQFLFEQLHPNNPQDLSDIPEFQFPNYDGGISIFNSASSRFYAPSDISGVGRMRTEYIWACPLWQNEAP</sequence>
<organism evidence="1 2">
    <name type="scientific">Suillus fuscotomentosus</name>
    <dbReference type="NCBI Taxonomy" id="1912939"/>
    <lineage>
        <taxon>Eukaryota</taxon>
        <taxon>Fungi</taxon>
        <taxon>Dikarya</taxon>
        <taxon>Basidiomycota</taxon>
        <taxon>Agaricomycotina</taxon>
        <taxon>Agaricomycetes</taxon>
        <taxon>Agaricomycetidae</taxon>
        <taxon>Boletales</taxon>
        <taxon>Suillineae</taxon>
        <taxon>Suillaceae</taxon>
        <taxon>Suillus</taxon>
    </lineage>
</organism>
<dbReference type="Proteomes" id="UP001195769">
    <property type="component" value="Unassembled WGS sequence"/>
</dbReference>
<protein>
    <submittedName>
        <fullName evidence="1">Uncharacterized protein</fullName>
    </submittedName>
</protein>
<dbReference type="EMBL" id="JABBWK010000120">
    <property type="protein sequence ID" value="KAG1891828.1"/>
    <property type="molecule type" value="Genomic_DNA"/>
</dbReference>
<keyword evidence="2" id="KW-1185">Reference proteome</keyword>
<accession>A0AAD4DTT8</accession>